<dbReference type="AlphaFoldDB" id="A0A1X0P3E6"/>
<evidence type="ECO:0000259" key="2">
    <source>
        <dbReference type="Pfam" id="PF25752"/>
    </source>
</evidence>
<dbReference type="PANTHER" id="PTHR14611">
    <property type="entry name" value="TECTONIC FAMILY MEMBER"/>
    <property type="match status" value="1"/>
</dbReference>
<evidence type="ECO:0000313" key="3">
    <source>
        <dbReference type="EMBL" id="ORC91437.1"/>
    </source>
</evidence>
<dbReference type="Pfam" id="PF25752">
    <property type="entry name" value="DUF1619_N"/>
    <property type="match status" value="1"/>
</dbReference>
<reference evidence="3 4" key="1">
    <citation type="submission" date="2017-03" db="EMBL/GenBank/DDBJ databases">
        <title>An alternative strategy for trypanosome survival in the mammalian bloodstream revealed through genome and transcriptome analysis of the ubiquitous bovine parasite Trypanosoma (Megatrypanum) theileri.</title>
        <authorList>
            <person name="Kelly S."/>
            <person name="Ivens A."/>
            <person name="Mott A."/>
            <person name="O'Neill E."/>
            <person name="Emms D."/>
            <person name="Macleod O."/>
            <person name="Voorheis P."/>
            <person name="Matthews J."/>
            <person name="Matthews K."/>
            <person name="Carrington M."/>
        </authorList>
    </citation>
    <scope>NUCLEOTIDE SEQUENCE [LARGE SCALE GENOMIC DNA]</scope>
    <source>
        <strain evidence="3">Edinburgh</strain>
    </source>
</reference>
<sequence length="591" mass="65562">MINFTFLFLWTLVIFSTLIAAELPLSYPVEWSSVPQTPPERRNLESPYLGKCICDVTWGSCDPNCCCDIDCSETVRSKFKFCLQESVGYPPVEYCDGGADSKKNMLPNHHYVDKTPTGSAGVCIVRTNNVAGLTPFFALPSSVSKPTDTHLNDKVKSNGFNGYVVNGGLLLMKNIEVASSVYEFRNLGLLTIPSASQNGYCKLKGRRVRFMNPIDSTACVLKGGDICKLFPTTSFTNLYLTNFGNYSTTAFTPIEVQIFNYTSGELLITLDSNSIIPEEYQSIISGENCKNAVVQIRNILVYSSNESGLLLTNATTSLYIRDINIEYITSLLFQTEFTQKGILPPTNYFPATPGYFDGSLIRAGTLVTQEGKKAIAERVIGFSIPSGDRSCYQNNYQTVRFLHDVRSSSCTISSTEDELRKLCSGIGTGTLLRSILSINAGSSPTFDVETKPIDYVARTNDALVNDTTAWIKIEGLDFGDISPDIYNSVERECSNIYIGIHYTFVLSRIGAENNPQDVIVAAFADPIVGKWKIRNNQDFSGNATSIQRFRFVVSFTRLDPRSEKKIHQQVIAPPILPRLDDNVFYPFKPPK</sequence>
<dbReference type="Proteomes" id="UP000192257">
    <property type="component" value="Unassembled WGS sequence"/>
</dbReference>
<evidence type="ECO:0000256" key="1">
    <source>
        <dbReference type="SAM" id="SignalP"/>
    </source>
</evidence>
<dbReference type="EMBL" id="NBCO01000006">
    <property type="protein sequence ID" value="ORC91437.1"/>
    <property type="molecule type" value="Genomic_DNA"/>
</dbReference>
<evidence type="ECO:0000313" key="4">
    <source>
        <dbReference type="Proteomes" id="UP000192257"/>
    </source>
</evidence>
<dbReference type="STRING" id="67003.A0A1X0P3E6"/>
<proteinExistence type="predicted"/>
<feature type="signal peptide" evidence="1">
    <location>
        <begin position="1"/>
        <end position="21"/>
    </location>
</feature>
<comment type="caution">
    <text evidence="3">The sequence shown here is derived from an EMBL/GenBank/DDBJ whole genome shotgun (WGS) entry which is preliminary data.</text>
</comment>
<dbReference type="InterPro" id="IPR057724">
    <property type="entry name" value="TCTN1-3_N"/>
</dbReference>
<feature type="domain" description="Tectonic-1-3 N-terminal" evidence="2">
    <location>
        <begin position="47"/>
        <end position="96"/>
    </location>
</feature>
<accession>A0A1X0P3E6</accession>
<dbReference type="PANTHER" id="PTHR14611:SF2">
    <property type="entry name" value="TECTONIC"/>
    <property type="match status" value="1"/>
</dbReference>
<dbReference type="RefSeq" id="XP_028885503.1">
    <property type="nucleotide sequence ID" value="XM_029023479.1"/>
</dbReference>
<keyword evidence="1" id="KW-0732">Signal</keyword>
<dbReference type="InterPro" id="IPR040354">
    <property type="entry name" value="TCTN1-3"/>
</dbReference>
<keyword evidence="4" id="KW-1185">Reference proteome</keyword>
<organism evidence="3 4">
    <name type="scientific">Trypanosoma theileri</name>
    <dbReference type="NCBI Taxonomy" id="67003"/>
    <lineage>
        <taxon>Eukaryota</taxon>
        <taxon>Discoba</taxon>
        <taxon>Euglenozoa</taxon>
        <taxon>Kinetoplastea</taxon>
        <taxon>Metakinetoplastina</taxon>
        <taxon>Trypanosomatida</taxon>
        <taxon>Trypanosomatidae</taxon>
        <taxon>Trypanosoma</taxon>
    </lineage>
</organism>
<gene>
    <name evidence="3" type="ORF">TM35_000064420</name>
</gene>
<dbReference type="OrthoDB" id="2104337at2759"/>
<feature type="chain" id="PRO_5012981609" evidence="1">
    <location>
        <begin position="22"/>
        <end position="591"/>
    </location>
</feature>
<protein>
    <submittedName>
        <fullName evidence="3">Tectonic-1</fullName>
    </submittedName>
</protein>
<dbReference type="GeneID" id="39983259"/>
<name>A0A1X0P3E6_9TRYP</name>
<dbReference type="VEuPathDB" id="TriTrypDB:TM35_000064420"/>